<dbReference type="Proteomes" id="UP000505247">
    <property type="component" value="Segment"/>
</dbReference>
<protein>
    <recommendedName>
        <fullName evidence="3">Head closure protein</fullName>
    </recommendedName>
</protein>
<reference evidence="1 2" key="1">
    <citation type="submission" date="2020-06" db="EMBL/GenBank/DDBJ databases">
        <title>Complete Genome Sequence of Salmonella phage SAP012.</title>
        <authorList>
            <person name="Shahin K."/>
            <person name="Soleimani-Delfan A."/>
            <person name="Barazandeh M."/>
            <person name="Komijani Majid."/>
            <person name="Bao H."/>
            <person name="Zhang L."/>
            <person name="Wang R."/>
        </authorList>
    </citation>
    <scope>NUCLEOTIDE SEQUENCE [LARGE SCALE GENOMIC DNA]</scope>
</reference>
<name>A0A6J4EFU7_9CAUD</name>
<sequence length="120" mass="13226">MASRFAEIKAKARRDVHASLSIAARYESYSQDVSADLSIRWHNKLALLGDMDNGGYASVIEGVERIIFMRSELSAKGIELNEGDNIIVTAPGFENAHLILSTREPIVGPVEVVWQVTRAN</sequence>
<organism evidence="1 2">
    <name type="scientific">Salmonella phage SAP012</name>
    <dbReference type="NCBI Taxonomy" id="2742114"/>
    <lineage>
        <taxon>Viruses</taxon>
        <taxon>Duplodnaviria</taxon>
        <taxon>Heunggongvirae</taxon>
        <taxon>Uroviricota</taxon>
        <taxon>Caudoviricetes</taxon>
        <taxon>Casjensviridae</taxon>
        <taxon>Zhonglingvirus</taxon>
        <taxon>Zhonglingvirus SAP012</taxon>
    </lineage>
</organism>
<evidence type="ECO:0000313" key="1">
    <source>
        <dbReference type="EMBL" id="BCG45217.1"/>
    </source>
</evidence>
<evidence type="ECO:0008006" key="3">
    <source>
        <dbReference type="Google" id="ProtNLM"/>
    </source>
</evidence>
<evidence type="ECO:0000313" key="2">
    <source>
        <dbReference type="Proteomes" id="UP000505247"/>
    </source>
</evidence>
<proteinExistence type="predicted"/>
<dbReference type="EMBL" id="LC553736">
    <property type="protein sequence ID" value="BCG45217.1"/>
    <property type="molecule type" value="Genomic_DNA"/>
</dbReference>
<dbReference type="GeneID" id="62682406"/>
<dbReference type="RefSeq" id="YP_009999774.1">
    <property type="nucleotide sequence ID" value="NC_053008.1"/>
</dbReference>
<keyword evidence="2" id="KW-1185">Reference proteome</keyword>
<accession>A0A6J4EFU7</accession>
<dbReference type="KEGG" id="vg:62682406"/>